<protein>
    <recommendedName>
        <fullName evidence="4">DUF2842 domain-containing protein</fullName>
    </recommendedName>
</protein>
<evidence type="ECO:0008006" key="4">
    <source>
        <dbReference type="Google" id="ProtNLM"/>
    </source>
</evidence>
<evidence type="ECO:0000313" key="2">
    <source>
        <dbReference type="EMBL" id="SHN49611.1"/>
    </source>
</evidence>
<feature type="transmembrane region" description="Helical" evidence="1">
    <location>
        <begin position="12"/>
        <end position="32"/>
    </location>
</feature>
<dbReference type="Pfam" id="PF11003">
    <property type="entry name" value="DUF2842"/>
    <property type="match status" value="1"/>
</dbReference>
<reference evidence="3" key="1">
    <citation type="submission" date="2016-12" db="EMBL/GenBank/DDBJ databases">
        <authorList>
            <person name="Varghese N."/>
            <person name="Submissions S."/>
        </authorList>
    </citation>
    <scope>NUCLEOTIDE SEQUENCE [LARGE SCALE GENOMIC DNA]</scope>
    <source>
        <strain evidence="3">DSM 11032</strain>
    </source>
</reference>
<dbReference type="RefSeq" id="WP_072672964.1">
    <property type="nucleotide sequence ID" value="NZ_FRDF01000002.1"/>
</dbReference>
<keyword evidence="1" id="KW-1133">Transmembrane helix</keyword>
<organism evidence="2 3">
    <name type="scientific">Erythrobacter sanguineus</name>
    <dbReference type="NCBI Taxonomy" id="198312"/>
    <lineage>
        <taxon>Bacteria</taxon>
        <taxon>Pseudomonadati</taxon>
        <taxon>Pseudomonadota</taxon>
        <taxon>Alphaproteobacteria</taxon>
        <taxon>Sphingomonadales</taxon>
        <taxon>Erythrobacteraceae</taxon>
        <taxon>Erythrobacter/Porphyrobacter group</taxon>
        <taxon>Erythrobacter</taxon>
    </lineage>
</organism>
<feature type="transmembrane region" description="Helical" evidence="1">
    <location>
        <begin position="38"/>
        <end position="56"/>
    </location>
</feature>
<dbReference type="OrthoDB" id="7510023at2"/>
<proteinExistence type="predicted"/>
<accession>A0A1M7RTQ6</accession>
<dbReference type="AlphaFoldDB" id="A0A1M7RTQ6"/>
<keyword evidence="1" id="KW-0812">Transmembrane</keyword>
<name>A0A1M7RTQ6_9SPHN</name>
<evidence type="ECO:0000256" key="1">
    <source>
        <dbReference type="SAM" id="Phobius"/>
    </source>
</evidence>
<dbReference type="EMBL" id="FRDF01000002">
    <property type="protein sequence ID" value="SHN49611.1"/>
    <property type="molecule type" value="Genomic_DNA"/>
</dbReference>
<dbReference type="STRING" id="198312.SAMN02745193_00371"/>
<evidence type="ECO:0000313" key="3">
    <source>
        <dbReference type="Proteomes" id="UP000184391"/>
    </source>
</evidence>
<gene>
    <name evidence="2" type="ORF">SAMN02745193_00371</name>
</gene>
<dbReference type="InterPro" id="IPR021265">
    <property type="entry name" value="DUF2842"/>
</dbReference>
<keyword evidence="1" id="KW-0472">Membrane</keyword>
<sequence>MRETPTWRIPLGIFGLFMGLMVYGVVVARYAPGLIGSWPGWAQTIIYVVLGLVWLLPLKRFLIWMETGRWSAPPAPKDSPPLS</sequence>
<dbReference type="Proteomes" id="UP000184391">
    <property type="component" value="Unassembled WGS sequence"/>
</dbReference>
<keyword evidence="3" id="KW-1185">Reference proteome</keyword>